<organism evidence="1 2">
    <name type="scientific">Pleuronectes platessa</name>
    <name type="common">European plaice</name>
    <dbReference type="NCBI Taxonomy" id="8262"/>
    <lineage>
        <taxon>Eukaryota</taxon>
        <taxon>Metazoa</taxon>
        <taxon>Chordata</taxon>
        <taxon>Craniata</taxon>
        <taxon>Vertebrata</taxon>
        <taxon>Euteleostomi</taxon>
        <taxon>Actinopterygii</taxon>
        <taxon>Neopterygii</taxon>
        <taxon>Teleostei</taxon>
        <taxon>Neoteleostei</taxon>
        <taxon>Acanthomorphata</taxon>
        <taxon>Carangaria</taxon>
        <taxon>Pleuronectiformes</taxon>
        <taxon>Pleuronectoidei</taxon>
        <taxon>Pleuronectidae</taxon>
        <taxon>Pleuronectes</taxon>
    </lineage>
</organism>
<reference evidence="1" key="1">
    <citation type="submission" date="2020-03" db="EMBL/GenBank/DDBJ databases">
        <authorList>
            <person name="Weist P."/>
        </authorList>
    </citation>
    <scope>NUCLEOTIDE SEQUENCE</scope>
</reference>
<dbReference type="Proteomes" id="UP001153269">
    <property type="component" value="Unassembled WGS sequence"/>
</dbReference>
<name>A0A9N7YBC4_PLEPL</name>
<evidence type="ECO:0000313" key="2">
    <source>
        <dbReference type="Proteomes" id="UP001153269"/>
    </source>
</evidence>
<comment type="caution">
    <text evidence="1">The sequence shown here is derived from an EMBL/GenBank/DDBJ whole genome shotgun (WGS) entry which is preliminary data.</text>
</comment>
<dbReference type="AlphaFoldDB" id="A0A9N7YBC4"/>
<evidence type="ECO:0000313" key="1">
    <source>
        <dbReference type="EMBL" id="CAB1419506.1"/>
    </source>
</evidence>
<dbReference type="EMBL" id="CADEAL010000393">
    <property type="protein sequence ID" value="CAB1419506.1"/>
    <property type="molecule type" value="Genomic_DNA"/>
</dbReference>
<proteinExistence type="predicted"/>
<protein>
    <submittedName>
        <fullName evidence="1">Uncharacterized protein</fullName>
    </submittedName>
</protein>
<sequence>MGRKGLWFDSYDSTTKRQTWIDLSKNPRGFSLPCLVPLSKAPYSPNICSLGATARELPPLMRLLGDTLVACDVARDVDGRSSGNCSGIGGDGTKLESVLEAGATLIEKQQQRWRWREGADFLHGSTDKEERDKKT</sequence>
<gene>
    <name evidence="1" type="ORF">PLEPLA_LOCUS7337</name>
</gene>
<accession>A0A9N7YBC4</accession>
<keyword evidence="2" id="KW-1185">Reference proteome</keyword>